<dbReference type="CDD" id="cd00139">
    <property type="entry name" value="PIPKc"/>
    <property type="match status" value="1"/>
</dbReference>
<feature type="domain" description="PIPK" evidence="2">
    <location>
        <begin position="1"/>
        <end position="347"/>
    </location>
</feature>
<dbReference type="SUPFAM" id="SSF56104">
    <property type="entry name" value="SAICAR synthase-like"/>
    <property type="match status" value="1"/>
</dbReference>
<dbReference type="Proteomes" id="UP000011777">
    <property type="component" value="Unassembled WGS sequence"/>
</dbReference>
<dbReference type="GO" id="GO:0046854">
    <property type="term" value="P:phosphatidylinositol phosphate biosynthetic process"/>
    <property type="evidence" value="ECO:0007669"/>
    <property type="project" value="TreeGrafter"/>
</dbReference>
<dbReference type="HOGENOM" id="CLU_796924_0_0_1"/>
<dbReference type="AlphaFoldDB" id="M3J5H3"/>
<accession>M3J5H3</accession>
<dbReference type="eggNOG" id="KOG0229">
    <property type="taxonomic scope" value="Eukaryota"/>
</dbReference>
<dbReference type="OMA" id="HEKWDIK"/>
<dbReference type="InterPro" id="IPR002498">
    <property type="entry name" value="PInositol-4-P-4/5-kinase_core"/>
</dbReference>
<organism evidence="3 4">
    <name type="scientific">Candida maltosa (strain Xu316)</name>
    <name type="common">Yeast</name>
    <dbReference type="NCBI Taxonomy" id="1245528"/>
    <lineage>
        <taxon>Eukaryota</taxon>
        <taxon>Fungi</taxon>
        <taxon>Dikarya</taxon>
        <taxon>Ascomycota</taxon>
        <taxon>Saccharomycotina</taxon>
        <taxon>Pichiomycetes</taxon>
        <taxon>Debaryomycetaceae</taxon>
        <taxon>Candida/Lodderomyces clade</taxon>
        <taxon>Candida</taxon>
    </lineage>
</organism>
<dbReference type="InterPro" id="IPR023610">
    <property type="entry name" value="PInositol-4/5-P-5/4-kinase"/>
</dbReference>
<dbReference type="PANTHER" id="PTHR23086">
    <property type="entry name" value="PHOSPHATIDYLINOSITOL-4-PHOSPHATE 5-KINASE"/>
    <property type="match status" value="1"/>
</dbReference>
<keyword evidence="1" id="KW-0067">ATP-binding</keyword>
<dbReference type="GO" id="GO:0005886">
    <property type="term" value="C:plasma membrane"/>
    <property type="evidence" value="ECO:0007669"/>
    <property type="project" value="TreeGrafter"/>
</dbReference>
<dbReference type="Gene3D" id="3.30.810.10">
    <property type="entry name" value="2-Layer Sandwich"/>
    <property type="match status" value="1"/>
</dbReference>
<keyword evidence="1" id="KW-0418">Kinase</keyword>
<proteinExistence type="predicted"/>
<dbReference type="PROSITE" id="PS51455">
    <property type="entry name" value="PIPK"/>
    <property type="match status" value="1"/>
</dbReference>
<dbReference type="OrthoDB" id="70770at2759"/>
<evidence type="ECO:0000259" key="2">
    <source>
        <dbReference type="PROSITE" id="PS51455"/>
    </source>
</evidence>
<keyword evidence="1" id="KW-0808">Transferase</keyword>
<dbReference type="InterPro" id="IPR027483">
    <property type="entry name" value="PInositol-4-P-4/5-kinase_C_sf"/>
</dbReference>
<gene>
    <name evidence="3" type="ORF">G210_2385</name>
</gene>
<dbReference type="STRING" id="1245528.M3J5H3"/>
<name>M3J5H3_CANMX</name>
<evidence type="ECO:0000313" key="3">
    <source>
        <dbReference type="EMBL" id="EMG47308.1"/>
    </source>
</evidence>
<reference evidence="3 4" key="1">
    <citation type="submission" date="2013-02" db="EMBL/GenBank/DDBJ databases">
        <title>Genome sequence of Candida maltosa Xu316, a potential industrial strain for xylitol and ethanol production.</title>
        <authorList>
            <person name="Yu J."/>
            <person name="Wang Q."/>
            <person name="Geng X."/>
            <person name="Bao W."/>
            <person name="He P."/>
            <person name="Cai J."/>
        </authorList>
    </citation>
    <scope>NUCLEOTIDE SEQUENCE [LARGE SCALE GENOMIC DNA]</scope>
    <source>
        <strain evidence="4">Xu316</strain>
    </source>
</reference>
<protein>
    <recommendedName>
        <fullName evidence="2">PIPK domain-containing protein</fullName>
    </recommendedName>
</protein>
<dbReference type="GO" id="GO:0016308">
    <property type="term" value="F:1-phosphatidylinositol-4-phosphate 5-kinase activity"/>
    <property type="evidence" value="ECO:0007669"/>
    <property type="project" value="TreeGrafter"/>
</dbReference>
<dbReference type="SMART" id="SM00330">
    <property type="entry name" value="PIPKc"/>
    <property type="match status" value="1"/>
</dbReference>
<dbReference type="Gene3D" id="3.30.800.10">
    <property type="entry name" value="Phosphatidylinositol Phosphate Kinase II Beta"/>
    <property type="match status" value="1"/>
</dbReference>
<keyword evidence="4" id="KW-1185">Reference proteome</keyword>
<evidence type="ECO:0000313" key="4">
    <source>
        <dbReference type="Proteomes" id="UP000011777"/>
    </source>
</evidence>
<evidence type="ECO:0000256" key="1">
    <source>
        <dbReference type="PROSITE-ProRule" id="PRU00781"/>
    </source>
</evidence>
<keyword evidence="1" id="KW-0547">Nucleotide-binding</keyword>
<dbReference type="GO" id="GO:0005524">
    <property type="term" value="F:ATP binding"/>
    <property type="evidence" value="ECO:0007669"/>
    <property type="project" value="UniProtKB-UniRule"/>
</dbReference>
<comment type="caution">
    <text evidence="3">The sequence shown here is derived from an EMBL/GenBank/DDBJ whole genome shotgun (WGS) entry which is preliminary data.</text>
</comment>
<dbReference type="Pfam" id="PF01504">
    <property type="entry name" value="PIP5K"/>
    <property type="match status" value="1"/>
</dbReference>
<dbReference type="PANTHER" id="PTHR23086:SF8">
    <property type="entry name" value="PHOSPHATIDYLINOSITOL 5-PHOSPHATE 4-KINASE, ISOFORM A"/>
    <property type="match status" value="1"/>
</dbReference>
<dbReference type="InterPro" id="IPR027484">
    <property type="entry name" value="PInositol-4-P-5-kinase_N"/>
</dbReference>
<dbReference type="EMBL" id="AOGT01001625">
    <property type="protein sequence ID" value="EMG47308.1"/>
    <property type="molecule type" value="Genomic_DNA"/>
</dbReference>
<sequence>MKQNDETTTISYCLSTSIKKSIQYVSPIMRPITDSNFTDSITYTFHKPKHKHEFTCVDHCPIIFQKLRHVNNIDATEYMDSITRQSSLSRITSPGKSGSVFYYSYDKKYIIKTLRSIELNKLKGMLRDYYEYITENNNSLLSRFYGLYTLRITSSSSSMNNVITLDMVVMNNVFPQKIELPLRFDLKGSSFNRRTIVIDPNDTTTKLVFKDLDWVDTEQRISFDDDYTSMVFLCQVYQDVKFLESQKVMDYSLLVGICNTDQTPTPKKSKNGILPFGSFRKSNRSMFMNGIRGVEKTYYLGIVDILTPFYLKQRMTYLTLKPWVVEPSATPPEEYSKRFINFVTKNLK</sequence>